<gene>
    <name evidence="2" type="ORF">CC1G_13117</name>
</gene>
<evidence type="ECO:0000313" key="2">
    <source>
        <dbReference type="EMBL" id="EAU81754.1"/>
    </source>
</evidence>
<dbReference type="OMA" id="KWRDWIS"/>
<dbReference type="Gene3D" id="3.40.50.10810">
    <property type="entry name" value="Tandem AAA-ATPase domain"/>
    <property type="match status" value="1"/>
</dbReference>
<dbReference type="Proteomes" id="UP000001861">
    <property type="component" value="Unassembled WGS sequence"/>
</dbReference>
<dbReference type="OrthoDB" id="3056938at2759"/>
<name>A8PAV6_COPC7</name>
<protein>
    <recommendedName>
        <fullName evidence="4">SNF2 N-terminal domain-containing protein</fullName>
    </recommendedName>
</protein>
<accession>A8PAV6</accession>
<reference evidence="2 3" key="1">
    <citation type="journal article" date="2010" name="Proc. Natl. Acad. Sci. U.S.A.">
        <title>Insights into evolution of multicellular fungi from the assembled chromosomes of the mushroom Coprinopsis cinerea (Coprinus cinereus).</title>
        <authorList>
            <person name="Stajich J.E."/>
            <person name="Wilke S.K."/>
            <person name="Ahren D."/>
            <person name="Au C.H."/>
            <person name="Birren B.W."/>
            <person name="Borodovsky M."/>
            <person name="Burns C."/>
            <person name="Canback B."/>
            <person name="Casselton L.A."/>
            <person name="Cheng C.K."/>
            <person name="Deng J."/>
            <person name="Dietrich F.S."/>
            <person name="Fargo D.C."/>
            <person name="Farman M.L."/>
            <person name="Gathman A.C."/>
            <person name="Goldberg J."/>
            <person name="Guigo R."/>
            <person name="Hoegger P.J."/>
            <person name="Hooker J.B."/>
            <person name="Huggins A."/>
            <person name="James T.Y."/>
            <person name="Kamada T."/>
            <person name="Kilaru S."/>
            <person name="Kodira C."/>
            <person name="Kues U."/>
            <person name="Kupfer D."/>
            <person name="Kwan H.S."/>
            <person name="Lomsadze A."/>
            <person name="Li W."/>
            <person name="Lilly W.W."/>
            <person name="Ma L.J."/>
            <person name="Mackey A.J."/>
            <person name="Manning G."/>
            <person name="Martin F."/>
            <person name="Muraguchi H."/>
            <person name="Natvig D.O."/>
            <person name="Palmerini H."/>
            <person name="Ramesh M.A."/>
            <person name="Rehmeyer C.J."/>
            <person name="Roe B.A."/>
            <person name="Shenoy N."/>
            <person name="Stanke M."/>
            <person name="Ter-Hovhannisyan V."/>
            <person name="Tunlid A."/>
            <person name="Velagapudi R."/>
            <person name="Vision T.J."/>
            <person name="Zeng Q."/>
            <person name="Zolan M.E."/>
            <person name="Pukkila P.J."/>
        </authorList>
    </citation>
    <scope>NUCLEOTIDE SEQUENCE [LARGE SCALE GENOMIC DNA]</scope>
    <source>
        <strain evidence="3">Okayama-7 / 130 / ATCC MYA-4618 / FGSC 9003</strain>
    </source>
</reference>
<evidence type="ECO:0000256" key="1">
    <source>
        <dbReference type="SAM" id="MobiDB-lite"/>
    </source>
</evidence>
<dbReference type="STRING" id="240176.A8PAV6"/>
<dbReference type="KEGG" id="cci:CC1G_13117"/>
<dbReference type="EMBL" id="AACS02000004">
    <property type="protein sequence ID" value="EAU81754.1"/>
    <property type="molecule type" value="Genomic_DNA"/>
</dbReference>
<dbReference type="RefSeq" id="XP_001840059.1">
    <property type="nucleotide sequence ID" value="XM_001840007.1"/>
</dbReference>
<keyword evidence="3" id="KW-1185">Reference proteome</keyword>
<dbReference type="AlphaFoldDB" id="A8PAV6"/>
<comment type="caution">
    <text evidence="2">The sequence shown here is derived from an EMBL/GenBank/DDBJ whole genome shotgun (WGS) entry which is preliminary data.</text>
</comment>
<feature type="region of interest" description="Disordered" evidence="1">
    <location>
        <begin position="263"/>
        <end position="285"/>
    </location>
</feature>
<evidence type="ECO:0000313" key="3">
    <source>
        <dbReference type="Proteomes" id="UP000001861"/>
    </source>
</evidence>
<proteinExistence type="predicted"/>
<dbReference type="InterPro" id="IPR038718">
    <property type="entry name" value="SNF2-like_sf"/>
</dbReference>
<evidence type="ECO:0008006" key="4">
    <source>
        <dbReference type="Google" id="ProtNLM"/>
    </source>
</evidence>
<sequence length="476" mass="52581">MPTHTPASALVICFTAMKGAPWNYPKWQEITGVYHGLFPEDDKHLPIGWTRRDADNVRSYFTQFSSYQKDEQKLKFAVVRTKAGQDPIPGRAFFRDWVTSLISSVWMMYTRIATILEDTNIHPLQIMVAADNLDKWPMSNYYIPMVIDRVALELFGPEALGPTGLLPDELRAVVGIFIQRTWVVVKRSSMRKIKSLKTYETDAESALAALSEDSITPEKVKKTLRTVSKFRELVELCGTSSARSKLKTMNQKMDQFIAEVHTQVAPKPKKPADQKKAAPPKFASSKSLAQLATANDVAELLDLYDSLFGEATDSAPELAGGSLSGVRFGQPADGADPGVEVESGMTPAQLFHNLDFDGGTPFLFNKERHRDGLNPWDVDFDSIRSDTPSTLEPLKLHWHQGAGVHSIVRHIFHKKPSPSHPSGILLADDVGIGKTIQSSATVAFLANLALRQERGLSLPPIIREISAPSPPASHSS</sequence>
<dbReference type="VEuPathDB" id="FungiDB:CC1G_13117"/>
<dbReference type="InParanoid" id="A8PAV6"/>
<organism evidence="2 3">
    <name type="scientific">Coprinopsis cinerea (strain Okayama-7 / 130 / ATCC MYA-4618 / FGSC 9003)</name>
    <name type="common">Inky cap fungus</name>
    <name type="synonym">Hormographiella aspergillata</name>
    <dbReference type="NCBI Taxonomy" id="240176"/>
    <lineage>
        <taxon>Eukaryota</taxon>
        <taxon>Fungi</taxon>
        <taxon>Dikarya</taxon>
        <taxon>Basidiomycota</taxon>
        <taxon>Agaricomycotina</taxon>
        <taxon>Agaricomycetes</taxon>
        <taxon>Agaricomycetidae</taxon>
        <taxon>Agaricales</taxon>
        <taxon>Agaricineae</taxon>
        <taxon>Psathyrellaceae</taxon>
        <taxon>Coprinopsis</taxon>
    </lineage>
</organism>
<dbReference type="GeneID" id="6016687"/>